<accession>A0ABU6WE98</accession>
<organism evidence="1 2">
    <name type="scientific">Stylosanthes scabra</name>
    <dbReference type="NCBI Taxonomy" id="79078"/>
    <lineage>
        <taxon>Eukaryota</taxon>
        <taxon>Viridiplantae</taxon>
        <taxon>Streptophyta</taxon>
        <taxon>Embryophyta</taxon>
        <taxon>Tracheophyta</taxon>
        <taxon>Spermatophyta</taxon>
        <taxon>Magnoliopsida</taxon>
        <taxon>eudicotyledons</taxon>
        <taxon>Gunneridae</taxon>
        <taxon>Pentapetalae</taxon>
        <taxon>rosids</taxon>
        <taxon>fabids</taxon>
        <taxon>Fabales</taxon>
        <taxon>Fabaceae</taxon>
        <taxon>Papilionoideae</taxon>
        <taxon>50 kb inversion clade</taxon>
        <taxon>dalbergioids sensu lato</taxon>
        <taxon>Dalbergieae</taxon>
        <taxon>Pterocarpus clade</taxon>
        <taxon>Stylosanthes</taxon>
    </lineage>
</organism>
<proteinExistence type="predicted"/>
<comment type="caution">
    <text evidence="1">The sequence shown here is derived from an EMBL/GenBank/DDBJ whole genome shotgun (WGS) entry which is preliminary data.</text>
</comment>
<dbReference type="Proteomes" id="UP001341840">
    <property type="component" value="Unassembled WGS sequence"/>
</dbReference>
<evidence type="ECO:0000313" key="2">
    <source>
        <dbReference type="Proteomes" id="UP001341840"/>
    </source>
</evidence>
<protein>
    <submittedName>
        <fullName evidence="1">Uncharacterized protein</fullName>
    </submittedName>
</protein>
<gene>
    <name evidence="1" type="ORF">PIB30_032391</name>
</gene>
<keyword evidence="2" id="KW-1185">Reference proteome</keyword>
<reference evidence="1 2" key="1">
    <citation type="journal article" date="2023" name="Plants (Basel)">
        <title>Bridging the Gap: Combining Genomics and Transcriptomics Approaches to Understand Stylosanthes scabra, an Orphan Legume from the Brazilian Caatinga.</title>
        <authorList>
            <person name="Ferreira-Neto J.R.C."/>
            <person name="da Silva M.D."/>
            <person name="Binneck E."/>
            <person name="de Melo N.F."/>
            <person name="da Silva R.H."/>
            <person name="de Melo A.L.T.M."/>
            <person name="Pandolfi V."/>
            <person name="Bustamante F.O."/>
            <person name="Brasileiro-Vidal A.C."/>
            <person name="Benko-Iseppon A.M."/>
        </authorList>
    </citation>
    <scope>NUCLEOTIDE SEQUENCE [LARGE SCALE GENOMIC DNA]</scope>
    <source>
        <tissue evidence="1">Leaves</tissue>
    </source>
</reference>
<dbReference type="EMBL" id="JASCZI010181385">
    <property type="protein sequence ID" value="MED6182825.1"/>
    <property type="molecule type" value="Genomic_DNA"/>
</dbReference>
<evidence type="ECO:0000313" key="1">
    <source>
        <dbReference type="EMBL" id="MED6182825.1"/>
    </source>
</evidence>
<sequence>MPDIWIQDGMMPKIAEYEAVGLEEIPNDREIKEAVWSCNSTKASGPEGYNMAFIKKVWDTIGREFTTLVKAAYGAARG</sequence>
<name>A0ABU6WE98_9FABA</name>